<reference evidence="2" key="2">
    <citation type="journal article" date="2020" name="Microorganisms">
        <title>Osmotic Adaptation and Compatible Solute Biosynthesis of Phototrophic Bacteria as Revealed from Genome Analyses.</title>
        <authorList>
            <person name="Imhoff J.F."/>
            <person name="Rahn T."/>
            <person name="Kunzel S."/>
            <person name="Keller A."/>
            <person name="Neulinger S.C."/>
        </authorList>
    </citation>
    <scope>NUCLEOTIDE SEQUENCE</scope>
    <source>
        <strain evidence="2">LMG 28126</strain>
    </source>
</reference>
<dbReference type="AlphaFoldDB" id="A0A934TIX0"/>
<proteinExistence type="predicted"/>
<comment type="caution">
    <text evidence="2">The sequence shown here is derived from an EMBL/GenBank/DDBJ whole genome shotgun (WGS) entry which is preliminary data.</text>
</comment>
<evidence type="ECO:0000313" key="2">
    <source>
        <dbReference type="EMBL" id="MBK5926438.1"/>
    </source>
</evidence>
<dbReference type="EMBL" id="NHSD01000128">
    <property type="protein sequence ID" value="MBK5926438.1"/>
    <property type="molecule type" value="Genomic_DNA"/>
</dbReference>
<evidence type="ECO:0000313" key="3">
    <source>
        <dbReference type="Proteomes" id="UP000706333"/>
    </source>
</evidence>
<protein>
    <submittedName>
        <fullName evidence="2">Uncharacterized protein</fullName>
    </submittedName>
</protein>
<sequence length="188" mass="19425">MLALAIVAAIVIGGGLWYNSGPDQAALEAQRTEQAAHEADAAEARAAEDAAAREDAASVPGDDSTLTGEELTEGAAIAQPDGATPTPADPDRTDSTVERAGDAQPADAPRTTGGSAPEADGPRDLEQVLTPESFDRGAVLALIEDSEQLNEEQRDSLRELVEVAATTPDMVRTAIETIRNALALPSLD</sequence>
<dbReference type="Proteomes" id="UP000706333">
    <property type="component" value="Unassembled WGS sequence"/>
</dbReference>
<accession>A0A934TIX0</accession>
<evidence type="ECO:0000256" key="1">
    <source>
        <dbReference type="SAM" id="MobiDB-lite"/>
    </source>
</evidence>
<feature type="compositionally biased region" description="Basic and acidic residues" evidence="1">
    <location>
        <begin position="30"/>
        <end position="56"/>
    </location>
</feature>
<name>A0A934TIX0_9RHOB</name>
<gene>
    <name evidence="2" type="ORF">CCR87_03550</name>
</gene>
<reference evidence="2" key="1">
    <citation type="submission" date="2017-05" db="EMBL/GenBank/DDBJ databases">
        <authorList>
            <person name="Imhoff J.F."/>
            <person name="Rahn T."/>
            <person name="Kuenzel S."/>
            <person name="Neulinger S.C."/>
        </authorList>
    </citation>
    <scope>NUCLEOTIDE SEQUENCE</scope>
    <source>
        <strain evidence="2">LMG 28126</strain>
    </source>
</reference>
<dbReference type="RefSeq" id="WP_207186538.1">
    <property type="nucleotide sequence ID" value="NZ_NHSD01000128.1"/>
</dbReference>
<feature type="compositionally biased region" description="Basic and acidic residues" evidence="1">
    <location>
        <begin position="89"/>
        <end position="101"/>
    </location>
</feature>
<keyword evidence="3" id="KW-1185">Reference proteome</keyword>
<organism evidence="2 3">
    <name type="scientific">Rhodobaculum claviforme</name>
    <dbReference type="NCBI Taxonomy" id="1549854"/>
    <lineage>
        <taxon>Bacteria</taxon>
        <taxon>Pseudomonadati</taxon>
        <taxon>Pseudomonadota</taxon>
        <taxon>Alphaproteobacteria</taxon>
        <taxon>Rhodobacterales</taxon>
        <taxon>Paracoccaceae</taxon>
        <taxon>Rhodobaculum</taxon>
    </lineage>
</organism>
<feature type="region of interest" description="Disordered" evidence="1">
    <location>
        <begin position="28"/>
        <end position="130"/>
    </location>
</feature>